<name>A0ACB8HJ07_9BRYO</name>
<sequence>MDQAKFIAMVGGDGEFSYQRMGVLQAHAGRRLEPLLAEAVKHMSLPQGPLHIADFGCSTGRNSISYMNFIVKCITDRYVEAGENNGHVTGMPEMLVSFNDLPGNDFNTLSQLLASEAKDAKDLAPSINGADVGRASSYFSAMVGGSFYNRLLPKESIHFAISRFCLHWMSQIPATVTDKSSPLYNKGRSWILGGNPTIAREFAQQSMLDLDNFLDSRAAEMVPGGIVFASFVSRRDAANPENQVNPECHHCFAVGPDFENAWNDLIDDGVITTETRDTFNLPIYGRSKEEVEAAIIKCGAFDIQYLQSPVDEDLCPEDELMHMLQFPKSFAMFLSAFVRATNGPTIEAHMGRHNTDEFFIRYQRRITARATSLLSDPKAQQEYKIFRVTFLHVVLKRKTAHTLSDVNPGVHVSQIDLTPTDSSTSPRLKLASCSP</sequence>
<dbReference type="Proteomes" id="UP000828922">
    <property type="component" value="Linkage Group LG07"/>
</dbReference>
<accession>A0ACB8HJ07</accession>
<organism evidence="1 2">
    <name type="scientific">Sphagnum magellanicum</name>
    <dbReference type="NCBI Taxonomy" id="128215"/>
    <lineage>
        <taxon>Eukaryota</taxon>
        <taxon>Viridiplantae</taxon>
        <taxon>Streptophyta</taxon>
        <taxon>Embryophyta</taxon>
        <taxon>Bryophyta</taxon>
        <taxon>Sphagnophytina</taxon>
        <taxon>Sphagnopsida</taxon>
        <taxon>Sphagnales</taxon>
        <taxon>Sphagnaceae</taxon>
        <taxon>Sphagnum</taxon>
    </lineage>
</organism>
<proteinExistence type="predicted"/>
<reference evidence="2" key="1">
    <citation type="journal article" date="2022" name="New Phytol.">
        <title>Phylogenomic structure and speciation in an emerging model: the Sphagnum magellanicum complex (Bryophyta).</title>
        <authorList>
            <person name="Shaw A.J."/>
            <person name="Piatkowski B."/>
            <person name="Duffy A.M."/>
            <person name="Aguero B."/>
            <person name="Imwattana K."/>
            <person name="Nieto-Lugilde M."/>
            <person name="Healey A."/>
            <person name="Weston D.J."/>
            <person name="Patel M.N."/>
            <person name="Schmutz J."/>
            <person name="Grimwood J."/>
            <person name="Yavitt J.B."/>
            <person name="Hassel K."/>
            <person name="Stenoien H.K."/>
            <person name="Flatberg K.I."/>
            <person name="Bickford C.P."/>
            <person name="Hicks K.A."/>
        </authorList>
    </citation>
    <scope>NUCLEOTIDE SEQUENCE [LARGE SCALE GENOMIC DNA]</scope>
</reference>
<dbReference type="EMBL" id="CM038913">
    <property type="protein sequence ID" value="KAH9556203.1"/>
    <property type="molecule type" value="Genomic_DNA"/>
</dbReference>
<keyword evidence="2" id="KW-1185">Reference proteome</keyword>
<evidence type="ECO:0000313" key="2">
    <source>
        <dbReference type="Proteomes" id="UP000828922"/>
    </source>
</evidence>
<protein>
    <submittedName>
        <fullName evidence="1">Uncharacterized protein</fullName>
    </submittedName>
</protein>
<gene>
    <name evidence="1" type="ORF">CY35_07G013900</name>
</gene>
<comment type="caution">
    <text evidence="1">The sequence shown here is derived from an EMBL/GenBank/DDBJ whole genome shotgun (WGS) entry which is preliminary data.</text>
</comment>
<evidence type="ECO:0000313" key="1">
    <source>
        <dbReference type="EMBL" id="KAH9556203.1"/>
    </source>
</evidence>